<name>A0A7D4C191_9BACT</name>
<dbReference type="PANTHER" id="PTHR45655">
    <property type="entry name" value="GUANYLATE CYCLASE SOLUBLE SUBUNIT BETA-2"/>
    <property type="match status" value="1"/>
</dbReference>
<keyword evidence="1" id="KW-0547">Nucleotide-binding</keyword>
<dbReference type="InterPro" id="IPR000014">
    <property type="entry name" value="PAS"/>
</dbReference>
<dbReference type="InterPro" id="IPR018297">
    <property type="entry name" value="A/G_cyclase_CS"/>
</dbReference>
<dbReference type="InterPro" id="IPR000700">
    <property type="entry name" value="PAS-assoc_C"/>
</dbReference>
<dbReference type="GO" id="GO:0070482">
    <property type="term" value="P:response to oxygen levels"/>
    <property type="evidence" value="ECO:0007669"/>
    <property type="project" value="TreeGrafter"/>
</dbReference>
<keyword evidence="3" id="KW-0597">Phosphoprotein</keyword>
<organism evidence="9 10">
    <name type="scientific">Tenuifilum thalassicum</name>
    <dbReference type="NCBI Taxonomy" id="2590900"/>
    <lineage>
        <taxon>Bacteria</taxon>
        <taxon>Pseudomonadati</taxon>
        <taxon>Bacteroidota</taxon>
        <taxon>Bacteroidia</taxon>
        <taxon>Bacteroidales</taxon>
        <taxon>Tenuifilaceae</taxon>
        <taxon>Tenuifilum</taxon>
    </lineage>
</organism>
<dbReference type="Gene3D" id="3.40.50.2300">
    <property type="match status" value="1"/>
</dbReference>
<keyword evidence="10" id="KW-1185">Reference proteome</keyword>
<evidence type="ECO:0000256" key="4">
    <source>
        <dbReference type="RuleBase" id="RU000405"/>
    </source>
</evidence>
<dbReference type="SMART" id="SM00044">
    <property type="entry name" value="CYCc"/>
    <property type="match status" value="1"/>
</dbReference>
<dbReference type="PROSITE" id="PS50110">
    <property type="entry name" value="RESPONSE_REGULATORY"/>
    <property type="match status" value="1"/>
</dbReference>
<gene>
    <name evidence="9" type="ORF">FHG85_09980</name>
</gene>
<evidence type="ECO:0000259" key="8">
    <source>
        <dbReference type="PROSITE" id="PS50125"/>
    </source>
</evidence>
<evidence type="ECO:0000256" key="3">
    <source>
        <dbReference type="PROSITE-ProRule" id="PRU00169"/>
    </source>
</evidence>
<feature type="domain" description="PAC" evidence="7">
    <location>
        <begin position="204"/>
        <end position="261"/>
    </location>
</feature>
<dbReference type="Pfam" id="PF00072">
    <property type="entry name" value="Response_reg"/>
    <property type="match status" value="1"/>
</dbReference>
<dbReference type="SUPFAM" id="SSF55785">
    <property type="entry name" value="PYP-like sensor domain (PAS domain)"/>
    <property type="match status" value="1"/>
</dbReference>
<proteinExistence type="inferred from homology"/>
<evidence type="ECO:0000256" key="1">
    <source>
        <dbReference type="ARBA" id="ARBA00022741"/>
    </source>
</evidence>
<keyword evidence="2 4" id="KW-0456">Lyase</keyword>
<feature type="modified residue" description="4-aspartylphosphate" evidence="3">
    <location>
        <position position="55"/>
    </location>
</feature>
<keyword evidence="5" id="KW-0175">Coiled coil</keyword>
<dbReference type="GO" id="GO:0000166">
    <property type="term" value="F:nucleotide binding"/>
    <property type="evidence" value="ECO:0007669"/>
    <property type="project" value="UniProtKB-KW"/>
</dbReference>
<dbReference type="SUPFAM" id="SSF55073">
    <property type="entry name" value="Nucleotide cyclase"/>
    <property type="match status" value="1"/>
</dbReference>
<dbReference type="GO" id="GO:0019934">
    <property type="term" value="P:cGMP-mediated signaling"/>
    <property type="evidence" value="ECO:0007669"/>
    <property type="project" value="TreeGrafter"/>
</dbReference>
<evidence type="ECO:0000259" key="7">
    <source>
        <dbReference type="PROSITE" id="PS50113"/>
    </source>
</evidence>
<dbReference type="PROSITE" id="PS50125">
    <property type="entry name" value="GUANYLATE_CYCLASE_2"/>
    <property type="match status" value="1"/>
</dbReference>
<dbReference type="GO" id="GO:0008074">
    <property type="term" value="C:guanylate cyclase complex, soluble"/>
    <property type="evidence" value="ECO:0007669"/>
    <property type="project" value="TreeGrafter"/>
</dbReference>
<dbReference type="CDD" id="cd07302">
    <property type="entry name" value="CHD"/>
    <property type="match status" value="1"/>
</dbReference>
<feature type="domain" description="Guanylate cyclase" evidence="8">
    <location>
        <begin position="332"/>
        <end position="464"/>
    </location>
</feature>
<dbReference type="AlphaFoldDB" id="A0A7D4C191"/>
<evidence type="ECO:0000256" key="2">
    <source>
        <dbReference type="ARBA" id="ARBA00023239"/>
    </source>
</evidence>
<dbReference type="Pfam" id="PF00211">
    <property type="entry name" value="Guanylate_cyc"/>
    <property type="match status" value="1"/>
</dbReference>
<dbReference type="GO" id="GO:0004383">
    <property type="term" value="F:guanylate cyclase activity"/>
    <property type="evidence" value="ECO:0007669"/>
    <property type="project" value="TreeGrafter"/>
</dbReference>
<feature type="domain" description="Response regulatory" evidence="6">
    <location>
        <begin position="4"/>
        <end position="122"/>
    </location>
</feature>
<dbReference type="CDD" id="cd00130">
    <property type="entry name" value="PAS"/>
    <property type="match status" value="1"/>
</dbReference>
<comment type="similarity">
    <text evidence="4">Belongs to the adenylyl cyclase class-4/guanylyl cyclase family.</text>
</comment>
<dbReference type="RefSeq" id="WP_173075449.1">
    <property type="nucleotide sequence ID" value="NZ_CP041345.1"/>
</dbReference>
<dbReference type="NCBIfam" id="TIGR00229">
    <property type="entry name" value="sensory_box"/>
    <property type="match status" value="1"/>
</dbReference>
<reference evidence="9 10" key="1">
    <citation type="submission" date="2019-07" db="EMBL/GenBank/DDBJ databases">
        <title>Thalassofilum flectens gen. nov., sp. nov., a novel moderate thermophilic anaerobe from a shallow sea hot spring in Kunashir Island (Russia), representing a new family in the order Bacteroidales, and proposal of Thalassofilacea fam. nov.</title>
        <authorList>
            <person name="Kochetkova T.V."/>
            <person name="Podosokorskaya O.A."/>
            <person name="Novikov A."/>
            <person name="Elcheninov A.G."/>
            <person name="Toshchakov S.V."/>
            <person name="Kublanov I.V."/>
        </authorList>
    </citation>
    <scope>NUCLEOTIDE SEQUENCE [LARGE SCALE GENOMIC DNA]</scope>
    <source>
        <strain evidence="9 10">38-H</strain>
    </source>
</reference>
<dbReference type="InterPro" id="IPR011006">
    <property type="entry name" value="CheY-like_superfamily"/>
</dbReference>
<dbReference type="PROSITE" id="PS00452">
    <property type="entry name" value="GUANYLATE_CYCLASE_1"/>
    <property type="match status" value="1"/>
</dbReference>
<dbReference type="Pfam" id="PF13426">
    <property type="entry name" value="PAS_9"/>
    <property type="match status" value="1"/>
</dbReference>
<dbReference type="PROSITE" id="PS50113">
    <property type="entry name" value="PAC"/>
    <property type="match status" value="1"/>
</dbReference>
<accession>A0A7D4C191</accession>
<evidence type="ECO:0000259" key="6">
    <source>
        <dbReference type="PROSITE" id="PS50110"/>
    </source>
</evidence>
<feature type="coiled-coil region" evidence="5">
    <location>
        <begin position="263"/>
        <end position="300"/>
    </location>
</feature>
<dbReference type="InterPro" id="IPR001054">
    <property type="entry name" value="A/G_cyclase"/>
</dbReference>
<evidence type="ECO:0000256" key="5">
    <source>
        <dbReference type="SAM" id="Coils"/>
    </source>
</evidence>
<dbReference type="InterPro" id="IPR029787">
    <property type="entry name" value="Nucleotide_cyclase"/>
</dbReference>
<dbReference type="Gene3D" id="3.30.450.20">
    <property type="entry name" value="PAS domain"/>
    <property type="match status" value="1"/>
</dbReference>
<dbReference type="InterPro" id="IPR001789">
    <property type="entry name" value="Sig_transdc_resp-reg_receiver"/>
</dbReference>
<dbReference type="GO" id="GO:0004016">
    <property type="term" value="F:adenylate cyclase activity"/>
    <property type="evidence" value="ECO:0007669"/>
    <property type="project" value="UniProtKB-ARBA"/>
</dbReference>
<protein>
    <submittedName>
        <fullName evidence="9">Response regulator</fullName>
    </submittedName>
</protein>
<dbReference type="KEGG" id="ttz:FHG85_09980"/>
<dbReference type="EMBL" id="CP041345">
    <property type="protein sequence ID" value="QKG80584.1"/>
    <property type="molecule type" value="Genomic_DNA"/>
</dbReference>
<dbReference type="Gene3D" id="3.30.70.1230">
    <property type="entry name" value="Nucleotide cyclase"/>
    <property type="match status" value="1"/>
</dbReference>
<evidence type="ECO:0000313" key="10">
    <source>
        <dbReference type="Proteomes" id="UP000500961"/>
    </source>
</evidence>
<dbReference type="GO" id="GO:0000160">
    <property type="term" value="P:phosphorelay signal transduction system"/>
    <property type="evidence" value="ECO:0007669"/>
    <property type="project" value="InterPro"/>
</dbReference>
<dbReference type="Proteomes" id="UP000500961">
    <property type="component" value="Chromosome"/>
</dbReference>
<dbReference type="SUPFAM" id="SSF52172">
    <property type="entry name" value="CheY-like"/>
    <property type="match status" value="1"/>
</dbReference>
<dbReference type="PANTHER" id="PTHR45655:SF13">
    <property type="entry name" value="SOLUBLE GUANYLATE CYCLASE GCY-32-RELATED"/>
    <property type="match status" value="1"/>
</dbReference>
<evidence type="ECO:0000313" key="9">
    <source>
        <dbReference type="EMBL" id="QKG80584.1"/>
    </source>
</evidence>
<sequence length="534" mass="60487">MPYKVLLASGSQQLKTDIYRIFSLVEDEFTIKEITDIEYIISFISEEDPDLILYDIHFENSASTDILKIIKADPKSADIPILAIVDFLQPEIVQQIFNAGADDFIGRPINTPELIQRTMVGIQRGRMLKKLKTLSSHFDSITTAISQAGNSVIIIDSKGEITWVNEGFKRLYECTLDYFKSVFGDNLFASNVSAKTADAFKRCLNGEYVIYESNWVTPNGKTKFIQTSLTPVFDDLQNLSHVVAIEMDITDLKIIEKNLADKNEHLQTITESLEEANKILEEQQLQIQKQSELLAEEKQKTEALLLNILPLEVANALQKKGFYKPKKFKEVSVMFADFVGFSKISKTYENIIDFLNVLSSYFEAFDEIITQRYIEKIKTIGDAYMCVGGVPRSNHSHPFDTVLAALELQQFVKEKAKQDAKSNKPIWAIRVGIHTGSVIAGVIGKHKFAYDIWGDTVNVASRMETACEPGKINISETTYNYIKDYFVCTPRGKIPAKNIGEIEMYFVERIKPEYSEDTEGYIPNNTLKKIVSSL</sequence>
<dbReference type="InterPro" id="IPR035965">
    <property type="entry name" value="PAS-like_dom_sf"/>
</dbReference>